<accession>H6SLH0</accession>
<proteinExistence type="predicted"/>
<sequence length="103" mass="10626">MSQTPLRAVASPVAAAASPIAVAKPTKTAKSGGIKQERTWAKNAMVGSLGALVLTGFMLTGGGRRDKSTRLAHIVAGVALLGTSYWHTTLYGPGAQRRPDSIP</sequence>
<organism evidence="3 4">
    <name type="scientific">Pararhodospirillum photometricum DSM 122</name>
    <dbReference type="NCBI Taxonomy" id="1150469"/>
    <lineage>
        <taxon>Bacteria</taxon>
        <taxon>Pseudomonadati</taxon>
        <taxon>Pseudomonadota</taxon>
        <taxon>Alphaproteobacteria</taxon>
        <taxon>Rhodospirillales</taxon>
        <taxon>Rhodospirillaceae</taxon>
        <taxon>Pararhodospirillum</taxon>
    </lineage>
</organism>
<feature type="signal peptide" evidence="2">
    <location>
        <begin position="1"/>
        <end position="23"/>
    </location>
</feature>
<dbReference type="EMBL" id="HE663493">
    <property type="protein sequence ID" value="CCG08835.1"/>
    <property type="molecule type" value="Genomic_DNA"/>
</dbReference>
<dbReference type="HOGENOM" id="CLU_2261664_0_0_5"/>
<keyword evidence="4" id="KW-1185">Reference proteome</keyword>
<dbReference type="AlphaFoldDB" id="H6SLH0"/>
<feature type="chain" id="PRO_5003606762" description="Transmembrane protein" evidence="2">
    <location>
        <begin position="24"/>
        <end position="103"/>
    </location>
</feature>
<reference evidence="3 4" key="1">
    <citation type="submission" date="2012-02" db="EMBL/GenBank/DDBJ databases">
        <title>Shotgun genome sequence of Phaeospirillum photometricum DSM 122.</title>
        <authorList>
            <person name="Duquesne K."/>
            <person name="Sturgis J."/>
        </authorList>
    </citation>
    <scope>NUCLEOTIDE SEQUENCE [LARGE SCALE GENOMIC DNA]</scope>
    <source>
        <strain evidence="4">DSM122</strain>
    </source>
</reference>
<dbReference type="STRING" id="1150469.RSPPHO_02209"/>
<evidence type="ECO:0000256" key="1">
    <source>
        <dbReference type="SAM" id="Phobius"/>
    </source>
</evidence>
<keyword evidence="1" id="KW-0812">Transmembrane</keyword>
<keyword evidence="2" id="KW-0732">Signal</keyword>
<protein>
    <recommendedName>
        <fullName evidence="5">Transmembrane protein</fullName>
    </recommendedName>
</protein>
<evidence type="ECO:0000313" key="4">
    <source>
        <dbReference type="Proteomes" id="UP000033220"/>
    </source>
</evidence>
<dbReference type="Proteomes" id="UP000033220">
    <property type="component" value="Chromosome DSM 122"/>
</dbReference>
<dbReference type="PATRIC" id="fig|1150469.3.peg.2484"/>
<feature type="transmembrane region" description="Helical" evidence="1">
    <location>
        <begin position="71"/>
        <end position="88"/>
    </location>
</feature>
<keyword evidence="1" id="KW-1133">Transmembrane helix</keyword>
<evidence type="ECO:0000256" key="2">
    <source>
        <dbReference type="SAM" id="SignalP"/>
    </source>
</evidence>
<evidence type="ECO:0008006" key="5">
    <source>
        <dbReference type="Google" id="ProtNLM"/>
    </source>
</evidence>
<dbReference type="RefSeq" id="WP_014415469.1">
    <property type="nucleotide sequence ID" value="NC_017059.1"/>
</dbReference>
<dbReference type="KEGG" id="rpm:RSPPHO_02209"/>
<dbReference type="OrthoDB" id="5460567at2"/>
<gene>
    <name evidence="3" type="ORF">RSPPHO_02209</name>
</gene>
<evidence type="ECO:0000313" key="3">
    <source>
        <dbReference type="EMBL" id="CCG08835.1"/>
    </source>
</evidence>
<name>H6SLH0_PARPM</name>
<feature type="transmembrane region" description="Helical" evidence="1">
    <location>
        <begin position="39"/>
        <end position="59"/>
    </location>
</feature>
<keyword evidence="1" id="KW-0472">Membrane</keyword>